<feature type="compositionally biased region" description="Low complexity" evidence="1">
    <location>
        <begin position="34"/>
        <end position="50"/>
    </location>
</feature>
<gene>
    <name evidence="4" type="ORF">GCM10020369_79090</name>
</gene>
<accession>A0ABP6TD65</accession>
<dbReference type="InterPro" id="IPR025645">
    <property type="entry name" value="DUF4349"/>
</dbReference>
<keyword evidence="2" id="KW-0812">Transmembrane</keyword>
<keyword evidence="2" id="KW-1133">Transmembrane helix</keyword>
<evidence type="ECO:0000313" key="5">
    <source>
        <dbReference type="Proteomes" id="UP001501676"/>
    </source>
</evidence>
<evidence type="ECO:0000259" key="3">
    <source>
        <dbReference type="Pfam" id="PF14257"/>
    </source>
</evidence>
<feature type="transmembrane region" description="Helical" evidence="2">
    <location>
        <begin position="262"/>
        <end position="295"/>
    </location>
</feature>
<feature type="region of interest" description="Disordered" evidence="1">
    <location>
        <begin position="30"/>
        <end position="78"/>
    </location>
</feature>
<evidence type="ECO:0000256" key="1">
    <source>
        <dbReference type="SAM" id="MobiDB-lite"/>
    </source>
</evidence>
<dbReference type="PROSITE" id="PS51257">
    <property type="entry name" value="PROKAR_LIPOPROTEIN"/>
    <property type="match status" value="1"/>
</dbReference>
<dbReference type="RefSeq" id="WP_345733466.1">
    <property type="nucleotide sequence ID" value="NZ_BAAAYN010000070.1"/>
</dbReference>
<protein>
    <submittedName>
        <fullName evidence="4">DUF4349 domain-containing protein</fullName>
    </submittedName>
</protein>
<keyword evidence="2" id="KW-0472">Membrane</keyword>
<reference evidence="5" key="1">
    <citation type="journal article" date="2019" name="Int. J. Syst. Evol. Microbiol.">
        <title>The Global Catalogue of Microorganisms (GCM) 10K type strain sequencing project: providing services to taxonomists for standard genome sequencing and annotation.</title>
        <authorList>
            <consortium name="The Broad Institute Genomics Platform"/>
            <consortium name="The Broad Institute Genome Sequencing Center for Infectious Disease"/>
            <person name="Wu L."/>
            <person name="Ma J."/>
        </authorList>
    </citation>
    <scope>NUCLEOTIDE SEQUENCE [LARGE SCALE GENOMIC DNA]</scope>
    <source>
        <strain evidence="5">JCM 9458</strain>
    </source>
</reference>
<evidence type="ECO:0000256" key="2">
    <source>
        <dbReference type="SAM" id="Phobius"/>
    </source>
</evidence>
<name>A0ABP6TD65_9ACTN</name>
<feature type="compositionally biased region" description="Low complexity" evidence="1">
    <location>
        <begin position="304"/>
        <end position="316"/>
    </location>
</feature>
<proteinExistence type="predicted"/>
<comment type="caution">
    <text evidence="4">The sequence shown here is derived from an EMBL/GenBank/DDBJ whole genome shotgun (WGS) entry which is preliminary data.</text>
</comment>
<feature type="domain" description="DUF4349" evidence="3">
    <location>
        <begin position="82"/>
        <end position="292"/>
    </location>
</feature>
<feature type="region of interest" description="Disordered" evidence="1">
    <location>
        <begin position="303"/>
        <end position="364"/>
    </location>
</feature>
<sequence length="364" mass="37868">MDVRPIGSRRRPLLAAVLLFGLVIAGCSGDGSEDSGSTSDTAAEAPAAAPQQGNPEYNADKRQADQQGSRPEAATTLGSRNRALIYKGSLTVTAKDVPDAAARAITTAQAAGGYVAADQRRVNADDRITVTLTLRVPSSRFTTTIDTLSALGTERSRELGTEDLQPGAVDLDSRIAAQRASVARVRALLGRANSITELASIERELTSRESELAALESSRRTVNDQVSLSTITLNLSEPADAPKAAPKEERGLLVGLRNGWNAFVATLTVLLMVLGWLAPFLAAAALVGVPIWLLVRRFRRRSARPTSPAASAGPTTPNGPGPNGPGPSGPGPNGPTGTNGPTEPTRPTSPTQPTQPSEPVGPRS</sequence>
<dbReference type="Pfam" id="PF14257">
    <property type="entry name" value="DUF4349"/>
    <property type="match status" value="1"/>
</dbReference>
<feature type="compositionally biased region" description="Low complexity" evidence="1">
    <location>
        <begin position="335"/>
        <end position="358"/>
    </location>
</feature>
<keyword evidence="5" id="KW-1185">Reference proteome</keyword>
<organism evidence="4 5">
    <name type="scientific">Cryptosporangium minutisporangium</name>
    <dbReference type="NCBI Taxonomy" id="113569"/>
    <lineage>
        <taxon>Bacteria</taxon>
        <taxon>Bacillati</taxon>
        <taxon>Actinomycetota</taxon>
        <taxon>Actinomycetes</taxon>
        <taxon>Cryptosporangiales</taxon>
        <taxon>Cryptosporangiaceae</taxon>
        <taxon>Cryptosporangium</taxon>
    </lineage>
</organism>
<evidence type="ECO:0000313" key="4">
    <source>
        <dbReference type="EMBL" id="GAA3397776.1"/>
    </source>
</evidence>
<feature type="compositionally biased region" description="Pro residues" evidence="1">
    <location>
        <begin position="317"/>
        <end position="333"/>
    </location>
</feature>
<dbReference type="Proteomes" id="UP001501676">
    <property type="component" value="Unassembled WGS sequence"/>
</dbReference>
<dbReference type="EMBL" id="BAAAYN010000070">
    <property type="protein sequence ID" value="GAA3397776.1"/>
    <property type="molecule type" value="Genomic_DNA"/>
</dbReference>